<comment type="caution">
    <text evidence="1">The sequence shown here is derived from an EMBL/GenBank/DDBJ whole genome shotgun (WGS) entry which is preliminary data.</text>
</comment>
<proteinExistence type="predicted"/>
<name>A0AAN9MV22_CANGL</name>
<organism evidence="1 2">
    <name type="scientific">Canavalia gladiata</name>
    <name type="common">Sword bean</name>
    <name type="synonym">Dolichos gladiatus</name>
    <dbReference type="NCBI Taxonomy" id="3824"/>
    <lineage>
        <taxon>Eukaryota</taxon>
        <taxon>Viridiplantae</taxon>
        <taxon>Streptophyta</taxon>
        <taxon>Embryophyta</taxon>
        <taxon>Tracheophyta</taxon>
        <taxon>Spermatophyta</taxon>
        <taxon>Magnoliopsida</taxon>
        <taxon>eudicotyledons</taxon>
        <taxon>Gunneridae</taxon>
        <taxon>Pentapetalae</taxon>
        <taxon>rosids</taxon>
        <taxon>fabids</taxon>
        <taxon>Fabales</taxon>
        <taxon>Fabaceae</taxon>
        <taxon>Papilionoideae</taxon>
        <taxon>50 kb inversion clade</taxon>
        <taxon>NPAAA clade</taxon>
        <taxon>indigoferoid/millettioid clade</taxon>
        <taxon>Phaseoleae</taxon>
        <taxon>Canavalia</taxon>
    </lineage>
</organism>
<reference evidence="1 2" key="1">
    <citation type="submission" date="2024-01" db="EMBL/GenBank/DDBJ databases">
        <title>The genomes of 5 underutilized Papilionoideae crops provide insights into root nodulation and disease resistanc.</title>
        <authorList>
            <person name="Jiang F."/>
        </authorList>
    </citation>
    <scope>NUCLEOTIDE SEQUENCE [LARGE SCALE GENOMIC DNA]</scope>
    <source>
        <strain evidence="1">LVBAO_FW01</strain>
        <tissue evidence="1">Leaves</tissue>
    </source>
</reference>
<sequence>MSDIAMLVAEEYERRVKSLRKAGAGASAEIDMLSYVSVMVSALKKKKQLVQWVFEPKTQIAMAASDSFFSA</sequence>
<dbReference type="PANTHER" id="PTHR36067">
    <property type="entry name" value="EXPRESSED PROTEIN"/>
    <property type="match status" value="1"/>
</dbReference>
<keyword evidence="2" id="KW-1185">Reference proteome</keyword>
<dbReference type="PANTHER" id="PTHR36067:SF1">
    <property type="entry name" value="EXPRESSED PROTEIN"/>
    <property type="match status" value="1"/>
</dbReference>
<accession>A0AAN9MV22</accession>
<dbReference type="EMBL" id="JAYMYQ010000001">
    <property type="protein sequence ID" value="KAK7358933.1"/>
    <property type="molecule type" value="Genomic_DNA"/>
</dbReference>
<evidence type="ECO:0000313" key="2">
    <source>
        <dbReference type="Proteomes" id="UP001367508"/>
    </source>
</evidence>
<dbReference type="Proteomes" id="UP001367508">
    <property type="component" value="Unassembled WGS sequence"/>
</dbReference>
<dbReference type="AlphaFoldDB" id="A0AAN9MV22"/>
<protein>
    <submittedName>
        <fullName evidence="1">Uncharacterized protein</fullName>
    </submittedName>
</protein>
<evidence type="ECO:0000313" key="1">
    <source>
        <dbReference type="EMBL" id="KAK7358933.1"/>
    </source>
</evidence>
<gene>
    <name evidence="1" type="ORF">VNO77_00874</name>
</gene>